<feature type="domain" description="DUF632" evidence="2">
    <location>
        <begin position="226"/>
        <end position="353"/>
    </location>
</feature>
<name>A0A438IIT9_VITVI</name>
<dbReference type="PANTHER" id="PTHR21450">
    <property type="entry name" value="PROTEIN ALTERED PHOSPHATE STARVATION RESPONSE 1"/>
    <property type="match status" value="1"/>
</dbReference>
<organism evidence="3 4">
    <name type="scientific">Vitis vinifera</name>
    <name type="common">Grape</name>
    <dbReference type="NCBI Taxonomy" id="29760"/>
    <lineage>
        <taxon>Eukaryota</taxon>
        <taxon>Viridiplantae</taxon>
        <taxon>Streptophyta</taxon>
        <taxon>Embryophyta</taxon>
        <taxon>Tracheophyta</taxon>
        <taxon>Spermatophyta</taxon>
        <taxon>Magnoliopsida</taxon>
        <taxon>eudicotyledons</taxon>
        <taxon>Gunneridae</taxon>
        <taxon>Pentapetalae</taxon>
        <taxon>rosids</taxon>
        <taxon>Vitales</taxon>
        <taxon>Vitaceae</taxon>
        <taxon>Viteae</taxon>
        <taxon>Vitis</taxon>
    </lineage>
</organism>
<sequence length="379" mass="42010">MNVNMNFMKNQATQSVTYQHRPASPEKMHMGEASYYPYAYPNNNPSSYPYGYGGGNYGYYGQQPQQPYGASSPAMATGASSSKPPPPPPSPPSSSAWDFFNPFESYDKYYPPYTPSRDSKDLREEEGIPDLEDEDYLHEVVKEIHGNQKFVDGGGGGGNYAKMMENQSEKVDNMDAHYQRQSVSADNDRVEYEVHMLEKKVVDSEEKAGDRGNVAAFKARGGPRGMYEVVREIQVQFVRASECGNELAKMLEIASSVIISWLSESEAFDCSYMDLGSLEFSSKMLHAISPSVAALVSSQPATSKNAESSASAEKADPMELEFDGGAGMRSGNLSSTLQKLHLWEKKLYDEVKDAYPCQQLECLDVCSPVRCVRNHFGHL</sequence>
<evidence type="ECO:0000256" key="1">
    <source>
        <dbReference type="SAM" id="MobiDB-lite"/>
    </source>
</evidence>
<comment type="caution">
    <text evidence="3">The sequence shown here is derived from an EMBL/GenBank/DDBJ whole genome shotgun (WGS) entry which is preliminary data.</text>
</comment>
<evidence type="ECO:0000313" key="4">
    <source>
        <dbReference type="Proteomes" id="UP000288805"/>
    </source>
</evidence>
<dbReference type="EMBL" id="QGNW01000106">
    <property type="protein sequence ID" value="RVW96631.1"/>
    <property type="molecule type" value="Genomic_DNA"/>
</dbReference>
<dbReference type="InterPro" id="IPR006867">
    <property type="entry name" value="DUF632"/>
</dbReference>
<dbReference type="PANTHER" id="PTHR21450:SF41">
    <property type="entry name" value="RNA POLYMERASE SUBUNIT BETA, PUTATIVE (DUF630 AND DUF632)-RELATED"/>
    <property type="match status" value="1"/>
</dbReference>
<proteinExistence type="predicted"/>
<reference evidence="3 4" key="1">
    <citation type="journal article" date="2018" name="PLoS Genet.">
        <title>Population sequencing reveals clonal diversity and ancestral inbreeding in the grapevine cultivar Chardonnay.</title>
        <authorList>
            <person name="Roach M.J."/>
            <person name="Johnson D.L."/>
            <person name="Bohlmann J."/>
            <person name="van Vuuren H.J."/>
            <person name="Jones S.J."/>
            <person name="Pretorius I.S."/>
            <person name="Schmidt S.A."/>
            <person name="Borneman A.R."/>
        </authorList>
    </citation>
    <scope>NUCLEOTIDE SEQUENCE [LARGE SCALE GENOMIC DNA]</scope>
    <source>
        <strain evidence="4">cv. Chardonnay</strain>
        <tissue evidence="3">Leaf</tissue>
    </source>
</reference>
<dbReference type="Pfam" id="PF04782">
    <property type="entry name" value="DUF632"/>
    <property type="match status" value="1"/>
</dbReference>
<dbReference type="Proteomes" id="UP000288805">
    <property type="component" value="Unassembled WGS sequence"/>
</dbReference>
<feature type="region of interest" description="Disordered" evidence="1">
    <location>
        <begin position="63"/>
        <end position="96"/>
    </location>
</feature>
<accession>A0A438IIT9</accession>
<feature type="compositionally biased region" description="Pro residues" evidence="1">
    <location>
        <begin position="83"/>
        <end position="92"/>
    </location>
</feature>
<evidence type="ECO:0000313" key="3">
    <source>
        <dbReference type="EMBL" id="RVW96631.1"/>
    </source>
</evidence>
<feature type="compositionally biased region" description="Low complexity" evidence="1">
    <location>
        <begin position="63"/>
        <end position="74"/>
    </location>
</feature>
<protein>
    <recommendedName>
        <fullName evidence="2">DUF632 domain-containing protein</fullName>
    </recommendedName>
</protein>
<gene>
    <name evidence="3" type="ORF">CK203_020479</name>
</gene>
<evidence type="ECO:0000259" key="2">
    <source>
        <dbReference type="Pfam" id="PF04782"/>
    </source>
</evidence>
<dbReference type="AlphaFoldDB" id="A0A438IIT9"/>